<comment type="caution">
    <text evidence="2">The sequence shown here is derived from an EMBL/GenBank/DDBJ whole genome shotgun (WGS) entry which is preliminary data.</text>
</comment>
<dbReference type="GO" id="GO:0005737">
    <property type="term" value="C:cytoplasm"/>
    <property type="evidence" value="ECO:0007669"/>
    <property type="project" value="TreeGrafter"/>
</dbReference>
<dbReference type="GeneID" id="92375349"/>
<keyword evidence="2" id="KW-0413">Isomerase</keyword>
<organism evidence="2 3">
    <name type="scientific">Trypanosoma equiperdum</name>
    <dbReference type="NCBI Taxonomy" id="5694"/>
    <lineage>
        <taxon>Eukaryota</taxon>
        <taxon>Discoba</taxon>
        <taxon>Euglenozoa</taxon>
        <taxon>Kinetoplastea</taxon>
        <taxon>Metakinetoplastina</taxon>
        <taxon>Trypanosomatida</taxon>
        <taxon>Trypanosomatidae</taxon>
        <taxon>Trypanosoma</taxon>
    </lineage>
</organism>
<dbReference type="PANTHER" id="PTHR11071">
    <property type="entry name" value="PEPTIDYL-PROLYL CIS-TRANS ISOMERASE"/>
    <property type="match status" value="1"/>
</dbReference>
<dbReference type="VEuPathDB" id="TriTrypDB:TEOVI_000140900"/>
<dbReference type="Proteomes" id="UP000195570">
    <property type="component" value="Unassembled WGS sequence"/>
</dbReference>
<dbReference type="FunFam" id="2.40.100.10:FF:000048">
    <property type="entry name" value="Peptidyl-prolyl cis-trans isomerase"/>
    <property type="match status" value="1"/>
</dbReference>
<gene>
    <name evidence="2" type="ORF">TEOVI_000140900</name>
</gene>
<evidence type="ECO:0000259" key="1">
    <source>
        <dbReference type="PROSITE" id="PS50072"/>
    </source>
</evidence>
<dbReference type="PANTHER" id="PTHR11071:SF561">
    <property type="entry name" value="PEPTIDYL-PROLYL CIS-TRANS ISOMERASE D-RELATED"/>
    <property type="match status" value="1"/>
</dbReference>
<accession>A0A1G4IC48</accession>
<evidence type="ECO:0000313" key="3">
    <source>
        <dbReference type="Proteomes" id="UP000195570"/>
    </source>
</evidence>
<reference evidence="2" key="1">
    <citation type="submission" date="2016-09" db="EMBL/GenBank/DDBJ databases">
        <authorList>
            <person name="Hebert L."/>
            <person name="Moumen B."/>
        </authorList>
    </citation>
    <scope>NUCLEOTIDE SEQUENCE [LARGE SCALE GENOMIC DNA]</scope>
    <source>
        <strain evidence="2">OVI</strain>
    </source>
</reference>
<dbReference type="InterPro" id="IPR002130">
    <property type="entry name" value="Cyclophilin-type_PPIase_dom"/>
</dbReference>
<keyword evidence="3" id="KW-1185">Reference proteome</keyword>
<sequence>MAIVGDSLNKRRNYTVCGLVSNPLFQKCAEVAQYVAEEYSDEFYVDIFREMPCEFYSRREQLLNSKKIEDGGMEVIVLVGADGHTGPTNGEGEAMSGDDFLNMMQKATCFRVLNIPPERPDSYENMAHLSWKNYLRERGNTYCWMEISIGEMVHGRVTFELYSRVVPHTCSNFWHLCKGDLSRDADEGEEQVPILSYKNSTFFRTLHGAWVMGGDISGGNGRGGYSIYGRYFPNESYAIPHDRVGVLGMCNDGGDTNASSFYITMKAMQWMNGRYVAFGRVVDGLEVVHAIHAVDVKHNQCPKKVITISDCGVIDLTE</sequence>
<feature type="domain" description="PPIase cyclophilin-type" evidence="1">
    <location>
        <begin position="144"/>
        <end position="313"/>
    </location>
</feature>
<dbReference type="EMBL" id="CZPT02001311">
    <property type="protein sequence ID" value="SCU69840.1"/>
    <property type="molecule type" value="Genomic_DNA"/>
</dbReference>
<dbReference type="SMR" id="A0A1G4IC48"/>
<dbReference type="InterPro" id="IPR029000">
    <property type="entry name" value="Cyclophilin-like_dom_sf"/>
</dbReference>
<name>A0A1G4IC48_TRYEQ</name>
<proteinExistence type="predicted"/>
<dbReference type="Pfam" id="PF00160">
    <property type="entry name" value="Pro_isomerase"/>
    <property type="match status" value="1"/>
</dbReference>
<dbReference type="RefSeq" id="XP_067080741.1">
    <property type="nucleotide sequence ID" value="XM_067224640.1"/>
</dbReference>
<evidence type="ECO:0000313" key="2">
    <source>
        <dbReference type="EMBL" id="SCU69840.1"/>
    </source>
</evidence>
<dbReference type="GO" id="GO:0003755">
    <property type="term" value="F:peptidyl-prolyl cis-trans isomerase activity"/>
    <property type="evidence" value="ECO:0007669"/>
    <property type="project" value="UniProtKB-EC"/>
</dbReference>
<dbReference type="SUPFAM" id="SSF50891">
    <property type="entry name" value="Cyclophilin-like"/>
    <property type="match status" value="1"/>
</dbReference>
<dbReference type="EC" id="5.2.1.8" evidence="2"/>
<dbReference type="PRINTS" id="PR00153">
    <property type="entry name" value="CSAPPISMRASE"/>
</dbReference>
<protein>
    <submittedName>
        <fullName evidence="2">Cyclophilin type peptidyl-prolyl cis-trans isomerase, putative</fullName>
        <ecNumber evidence="2">5.2.1.8</ecNumber>
    </submittedName>
</protein>
<dbReference type="AlphaFoldDB" id="A0A1G4IC48"/>
<dbReference type="Gene3D" id="2.40.100.10">
    <property type="entry name" value="Cyclophilin-like"/>
    <property type="match status" value="1"/>
</dbReference>
<dbReference type="PROSITE" id="PS50072">
    <property type="entry name" value="CSA_PPIASE_2"/>
    <property type="match status" value="1"/>
</dbReference>